<feature type="chain" id="PRO_5024427150" evidence="3">
    <location>
        <begin position="20"/>
        <end position="172"/>
    </location>
</feature>
<dbReference type="InterPro" id="IPR005632">
    <property type="entry name" value="Chaperone_Skp"/>
</dbReference>
<evidence type="ECO:0000256" key="3">
    <source>
        <dbReference type="SAM" id="SignalP"/>
    </source>
</evidence>
<dbReference type="GO" id="GO:0051082">
    <property type="term" value="F:unfolded protein binding"/>
    <property type="evidence" value="ECO:0007669"/>
    <property type="project" value="InterPro"/>
</dbReference>
<reference evidence="4 5" key="1">
    <citation type="submission" date="2019-05" db="EMBL/GenBank/DDBJ databases">
        <title>Polaribacter aestuariivivens sp. nov., isolated from a tidal flat.</title>
        <authorList>
            <person name="Yoon J.-H."/>
        </authorList>
    </citation>
    <scope>NUCLEOTIDE SEQUENCE [LARGE SCALE GENOMIC DNA]</scope>
    <source>
        <strain evidence="4 5">DBTF-3</strain>
    </source>
</reference>
<keyword evidence="2 3" id="KW-0732">Signal</keyword>
<name>A0A5S3N707_9FLAO</name>
<dbReference type="SMART" id="SM00935">
    <property type="entry name" value="OmpH"/>
    <property type="match status" value="1"/>
</dbReference>
<dbReference type="Pfam" id="PF03938">
    <property type="entry name" value="OmpH"/>
    <property type="match status" value="1"/>
</dbReference>
<dbReference type="GO" id="GO:0050821">
    <property type="term" value="P:protein stabilization"/>
    <property type="evidence" value="ECO:0007669"/>
    <property type="project" value="TreeGrafter"/>
</dbReference>
<comment type="similarity">
    <text evidence="1">Belongs to the Skp family.</text>
</comment>
<dbReference type="PANTHER" id="PTHR35089">
    <property type="entry name" value="CHAPERONE PROTEIN SKP"/>
    <property type="match status" value="1"/>
</dbReference>
<sequence>MKFKIITLLIAFSSIITTAQTKVGTIDSDYILSIMPEAVTVVNMQKQYGKKLDSSFSIKVDEYKLKLEDYKVKEKGLSDLMKKVFQEELMGLEKDIQKYQKNGNTLMQLKTDELMRPLYKKLNDAISEVSKANGYTQILTSTGNQFAYIDERFDITDLVIKKLGITVKQTDK</sequence>
<evidence type="ECO:0000256" key="1">
    <source>
        <dbReference type="ARBA" id="ARBA00009091"/>
    </source>
</evidence>
<dbReference type="Gene3D" id="3.30.910.20">
    <property type="entry name" value="Skp domain"/>
    <property type="match status" value="1"/>
</dbReference>
<keyword evidence="5" id="KW-1185">Reference proteome</keyword>
<evidence type="ECO:0000313" key="5">
    <source>
        <dbReference type="Proteomes" id="UP000307140"/>
    </source>
</evidence>
<organism evidence="4 5">
    <name type="scientific">Polaribacter aestuariivivens</name>
    <dbReference type="NCBI Taxonomy" id="2304626"/>
    <lineage>
        <taxon>Bacteria</taxon>
        <taxon>Pseudomonadati</taxon>
        <taxon>Bacteroidota</taxon>
        <taxon>Flavobacteriia</taxon>
        <taxon>Flavobacteriales</taxon>
        <taxon>Flavobacteriaceae</taxon>
    </lineage>
</organism>
<proteinExistence type="inferred from homology"/>
<dbReference type="SUPFAM" id="SSF111384">
    <property type="entry name" value="OmpH-like"/>
    <property type="match status" value="1"/>
</dbReference>
<accession>A0A5S3N707</accession>
<evidence type="ECO:0000313" key="4">
    <source>
        <dbReference type="EMBL" id="TMM31070.1"/>
    </source>
</evidence>
<comment type="caution">
    <text evidence="4">The sequence shown here is derived from an EMBL/GenBank/DDBJ whole genome shotgun (WGS) entry which is preliminary data.</text>
</comment>
<dbReference type="GO" id="GO:0005829">
    <property type="term" value="C:cytosol"/>
    <property type="evidence" value="ECO:0007669"/>
    <property type="project" value="TreeGrafter"/>
</dbReference>
<dbReference type="PANTHER" id="PTHR35089:SF1">
    <property type="entry name" value="CHAPERONE PROTEIN SKP"/>
    <property type="match status" value="1"/>
</dbReference>
<dbReference type="EMBL" id="VANR01000002">
    <property type="protein sequence ID" value="TMM31070.1"/>
    <property type="molecule type" value="Genomic_DNA"/>
</dbReference>
<protein>
    <submittedName>
        <fullName evidence="4">OmpH family outer membrane protein</fullName>
    </submittedName>
</protein>
<dbReference type="Proteomes" id="UP000307140">
    <property type="component" value="Unassembled WGS sequence"/>
</dbReference>
<dbReference type="AlphaFoldDB" id="A0A5S3N707"/>
<feature type="signal peptide" evidence="3">
    <location>
        <begin position="1"/>
        <end position="19"/>
    </location>
</feature>
<dbReference type="InterPro" id="IPR024930">
    <property type="entry name" value="Skp_dom_sf"/>
</dbReference>
<dbReference type="RefSeq" id="WP_138534800.1">
    <property type="nucleotide sequence ID" value="NZ_VANR01000002.1"/>
</dbReference>
<evidence type="ECO:0000256" key="2">
    <source>
        <dbReference type="ARBA" id="ARBA00022729"/>
    </source>
</evidence>
<dbReference type="OrthoDB" id="1493480at2"/>
<gene>
    <name evidence="4" type="ORF">FDT66_03635</name>
</gene>